<organism evidence="2 3">
    <name type="scientific">Flavivirga algicola</name>
    <dbReference type="NCBI Taxonomy" id="2729136"/>
    <lineage>
        <taxon>Bacteria</taxon>
        <taxon>Pseudomonadati</taxon>
        <taxon>Bacteroidota</taxon>
        <taxon>Flavobacteriia</taxon>
        <taxon>Flavobacteriales</taxon>
        <taxon>Flavobacteriaceae</taxon>
        <taxon>Flavivirga</taxon>
    </lineage>
</organism>
<dbReference type="RefSeq" id="WP_169674924.1">
    <property type="nucleotide sequence ID" value="NZ_JABBHF010000008.1"/>
</dbReference>
<dbReference type="SUPFAM" id="SSF51206">
    <property type="entry name" value="cAMP-binding domain-like"/>
    <property type="match status" value="1"/>
</dbReference>
<dbReference type="InterPro" id="IPR014710">
    <property type="entry name" value="RmlC-like_jellyroll"/>
</dbReference>
<feature type="domain" description="Cyclic nucleotide-binding" evidence="1">
    <location>
        <begin position="11"/>
        <end position="57"/>
    </location>
</feature>
<gene>
    <name evidence="2" type="ORF">HHX25_14390</name>
</gene>
<dbReference type="InterPro" id="IPR000595">
    <property type="entry name" value="cNMP-bd_dom"/>
</dbReference>
<protein>
    <submittedName>
        <fullName evidence="2">Crp/Fnr family transcriptional regulator</fullName>
    </submittedName>
</protein>
<sequence>MSELLIKYFSQYVSLNKEEIRIIEENCLIKNYKKGAILLKEGDYAKESYLVLKGCVRSYFLIDGEEKNTDFFLENDPIVPVSYIKKQPSKYYIECLEDCLFSIGRTERTERFLKKHPQFIPIYRKISDDFTTNQLISANKFRNLSPEEHYLELRKSKPHLFKRVPQYHLASYLGIKPQSLSRIRKRLTRQK</sequence>
<accession>A0ABX1S1D7</accession>
<dbReference type="EMBL" id="JABBHF010000008">
    <property type="protein sequence ID" value="NMH88698.1"/>
    <property type="molecule type" value="Genomic_DNA"/>
</dbReference>
<keyword evidence="3" id="KW-1185">Reference proteome</keyword>
<comment type="caution">
    <text evidence="2">The sequence shown here is derived from an EMBL/GenBank/DDBJ whole genome shotgun (WGS) entry which is preliminary data.</text>
</comment>
<reference evidence="2 3" key="1">
    <citation type="submission" date="2020-04" db="EMBL/GenBank/DDBJ databases">
        <title>A Flavivirga sp. nov.</title>
        <authorList>
            <person name="Sun X."/>
        </authorList>
    </citation>
    <scope>NUCLEOTIDE SEQUENCE [LARGE SCALE GENOMIC DNA]</scope>
    <source>
        <strain evidence="2 3">Y03</strain>
    </source>
</reference>
<dbReference type="Gene3D" id="2.60.120.10">
    <property type="entry name" value="Jelly Rolls"/>
    <property type="match status" value="1"/>
</dbReference>
<name>A0ABX1S1D7_9FLAO</name>
<evidence type="ECO:0000313" key="3">
    <source>
        <dbReference type="Proteomes" id="UP000746690"/>
    </source>
</evidence>
<dbReference type="Pfam" id="PF00027">
    <property type="entry name" value="cNMP_binding"/>
    <property type="match status" value="1"/>
</dbReference>
<dbReference type="Proteomes" id="UP000746690">
    <property type="component" value="Unassembled WGS sequence"/>
</dbReference>
<dbReference type="PROSITE" id="PS50042">
    <property type="entry name" value="CNMP_BINDING_3"/>
    <property type="match status" value="1"/>
</dbReference>
<dbReference type="InterPro" id="IPR018490">
    <property type="entry name" value="cNMP-bd_dom_sf"/>
</dbReference>
<proteinExistence type="predicted"/>
<evidence type="ECO:0000313" key="2">
    <source>
        <dbReference type="EMBL" id="NMH88698.1"/>
    </source>
</evidence>
<dbReference type="CDD" id="cd00038">
    <property type="entry name" value="CAP_ED"/>
    <property type="match status" value="1"/>
</dbReference>
<evidence type="ECO:0000259" key="1">
    <source>
        <dbReference type="PROSITE" id="PS50042"/>
    </source>
</evidence>